<dbReference type="OrthoDB" id="9800872at2"/>
<sequence>MNAQIKHYEDKLAYEMDPSDLFAALNNGEKIIALDARKPFGYEAEHIPGALNIPHREMNEQTTKHLDREVVYVTYCDGIGCNASTKGALNMARLGFKVKELMGGIEWWKFDGYETEGTKAATGLKVECAC</sequence>
<dbReference type="SMART" id="SM00450">
    <property type="entry name" value="RHOD"/>
    <property type="match status" value="1"/>
</dbReference>
<evidence type="ECO:0000313" key="3">
    <source>
        <dbReference type="Proteomes" id="UP000184212"/>
    </source>
</evidence>
<dbReference type="SUPFAM" id="SSF52821">
    <property type="entry name" value="Rhodanese/Cell cycle control phosphatase"/>
    <property type="match status" value="1"/>
</dbReference>
<dbReference type="InterPro" id="IPR001763">
    <property type="entry name" value="Rhodanese-like_dom"/>
</dbReference>
<proteinExistence type="predicted"/>
<dbReference type="RefSeq" id="WP_073130030.1">
    <property type="nucleotide sequence ID" value="NZ_FQWQ01000001.1"/>
</dbReference>
<keyword evidence="2" id="KW-0808">Transferase</keyword>
<keyword evidence="3" id="KW-1185">Reference proteome</keyword>
<gene>
    <name evidence="2" type="ORF">SAMN04488109_0194</name>
</gene>
<dbReference type="InterPro" id="IPR036873">
    <property type="entry name" value="Rhodanese-like_dom_sf"/>
</dbReference>
<dbReference type="PANTHER" id="PTHR43031:SF1">
    <property type="entry name" value="PYRIDINE NUCLEOTIDE-DISULPHIDE OXIDOREDUCTASE"/>
    <property type="match status" value="1"/>
</dbReference>
<evidence type="ECO:0000259" key="1">
    <source>
        <dbReference type="PROSITE" id="PS50206"/>
    </source>
</evidence>
<dbReference type="EMBL" id="FQWQ01000001">
    <property type="protein sequence ID" value="SHG42222.1"/>
    <property type="molecule type" value="Genomic_DNA"/>
</dbReference>
<dbReference type="Proteomes" id="UP000184212">
    <property type="component" value="Unassembled WGS sequence"/>
</dbReference>
<dbReference type="InterPro" id="IPR001307">
    <property type="entry name" value="Thiosulphate_STrfase_CS"/>
</dbReference>
<organism evidence="2 3">
    <name type="scientific">Chryseolinea serpens</name>
    <dbReference type="NCBI Taxonomy" id="947013"/>
    <lineage>
        <taxon>Bacteria</taxon>
        <taxon>Pseudomonadati</taxon>
        <taxon>Bacteroidota</taxon>
        <taxon>Cytophagia</taxon>
        <taxon>Cytophagales</taxon>
        <taxon>Fulvivirgaceae</taxon>
        <taxon>Chryseolinea</taxon>
    </lineage>
</organism>
<evidence type="ECO:0000313" key="2">
    <source>
        <dbReference type="EMBL" id="SHG42222.1"/>
    </source>
</evidence>
<dbReference type="PANTHER" id="PTHR43031">
    <property type="entry name" value="FAD-DEPENDENT OXIDOREDUCTASE"/>
    <property type="match status" value="1"/>
</dbReference>
<accession>A0A1M5JNR0</accession>
<feature type="domain" description="Rhodanese" evidence="1">
    <location>
        <begin position="27"/>
        <end position="117"/>
    </location>
</feature>
<protein>
    <submittedName>
        <fullName evidence="2">Rhodanese-related sulfurtransferase</fullName>
    </submittedName>
</protein>
<dbReference type="Pfam" id="PF00581">
    <property type="entry name" value="Rhodanese"/>
    <property type="match status" value="1"/>
</dbReference>
<name>A0A1M5JNR0_9BACT</name>
<dbReference type="STRING" id="947013.SAMN04488109_0194"/>
<dbReference type="InterPro" id="IPR050229">
    <property type="entry name" value="GlpE_sulfurtransferase"/>
</dbReference>
<dbReference type="PROSITE" id="PS50206">
    <property type="entry name" value="RHODANESE_3"/>
    <property type="match status" value="1"/>
</dbReference>
<dbReference type="GO" id="GO:0004792">
    <property type="term" value="F:thiosulfate-cyanide sulfurtransferase activity"/>
    <property type="evidence" value="ECO:0007669"/>
    <property type="project" value="InterPro"/>
</dbReference>
<reference evidence="2 3" key="1">
    <citation type="submission" date="2016-11" db="EMBL/GenBank/DDBJ databases">
        <authorList>
            <person name="Jaros S."/>
            <person name="Januszkiewicz K."/>
            <person name="Wedrychowicz H."/>
        </authorList>
    </citation>
    <scope>NUCLEOTIDE SEQUENCE [LARGE SCALE GENOMIC DNA]</scope>
    <source>
        <strain evidence="2 3">DSM 24574</strain>
    </source>
</reference>
<dbReference type="AlphaFoldDB" id="A0A1M5JNR0"/>
<dbReference type="Gene3D" id="3.40.250.10">
    <property type="entry name" value="Rhodanese-like domain"/>
    <property type="match status" value="1"/>
</dbReference>
<dbReference type="PROSITE" id="PS00380">
    <property type="entry name" value="RHODANESE_1"/>
    <property type="match status" value="1"/>
</dbReference>